<evidence type="ECO:0000313" key="10">
    <source>
        <dbReference type="Proteomes" id="UP001303046"/>
    </source>
</evidence>
<keyword evidence="4 6" id="KW-1133">Transmembrane helix</keyword>
<evidence type="ECO:0000256" key="5">
    <source>
        <dbReference type="ARBA" id="ARBA00023136"/>
    </source>
</evidence>
<feature type="transmembrane region" description="Helical" evidence="6">
    <location>
        <begin position="363"/>
        <end position="381"/>
    </location>
</feature>
<name>A0ABR1E1X3_NECAM</name>
<evidence type="ECO:0000259" key="8">
    <source>
        <dbReference type="Pfam" id="PF04893"/>
    </source>
</evidence>
<dbReference type="PANTHER" id="PTHR21236">
    <property type="entry name" value="GOLGI MEMBRANE PROTEIN YIP1"/>
    <property type="match status" value="1"/>
</dbReference>
<keyword evidence="10" id="KW-1185">Reference proteome</keyword>
<gene>
    <name evidence="9" type="primary">Necator_chrV.g19266</name>
    <name evidence="9" type="ORF">RB195_014474</name>
</gene>
<comment type="caution">
    <text evidence="9">The sequence shown here is derived from an EMBL/GenBank/DDBJ whole genome shotgun (WGS) entry which is preliminary data.</text>
</comment>
<accession>A0ABR1E1X3</accession>
<dbReference type="PANTHER" id="PTHR21236:SF2">
    <property type="entry name" value="PROTEIN YIPF"/>
    <property type="match status" value="1"/>
</dbReference>
<dbReference type="InterPro" id="IPR045231">
    <property type="entry name" value="Yip1/4-like"/>
</dbReference>
<sequence>MPVVDPHHQRSQDASLPIRNSPHHDVGSETWAAPSTVMEKLDCTERKLLRRPTTLATFGLRYASMKIFKQKLIRKPADPLVQGILRGLSGSSWKKPPGRKQKFWSGVVKEDLRTLGVDRQFRRDGYTMSNLWMDEGQQDPWQGQGASQAGMSWGQFDYSQQQAPNQHYTNDQSYYQHQSHYSQSQNYYGGQMFIPNSGVVGSPSGDGEDYENEPPLLEELGINFSHIKEKTFAVLNPVGSASAEVIEDQDLAGPLVFCLLFGFALLLHGKMTFGYIYGIGGLGCVGMFALMNLMAGDKSISFVCTASVLGYCLLPMALLSMITAVFSFKGFFVYSVSALAVTWCSSSSSKLFVIALSMHHQRLLVAYPCVLLYSVFALLAIF</sequence>
<evidence type="ECO:0000256" key="3">
    <source>
        <dbReference type="ARBA" id="ARBA00022692"/>
    </source>
</evidence>
<feature type="transmembrane region" description="Helical" evidence="6">
    <location>
        <begin position="275"/>
        <end position="295"/>
    </location>
</feature>
<evidence type="ECO:0000256" key="6">
    <source>
        <dbReference type="RuleBase" id="RU361264"/>
    </source>
</evidence>
<keyword evidence="3 6" id="KW-0812">Transmembrane</keyword>
<feature type="transmembrane region" description="Helical" evidence="6">
    <location>
        <begin position="332"/>
        <end position="356"/>
    </location>
</feature>
<feature type="compositionally biased region" description="Basic and acidic residues" evidence="7">
    <location>
        <begin position="1"/>
        <end position="11"/>
    </location>
</feature>
<evidence type="ECO:0000256" key="2">
    <source>
        <dbReference type="ARBA" id="ARBA00010596"/>
    </source>
</evidence>
<dbReference type="Pfam" id="PF04893">
    <property type="entry name" value="Yip1"/>
    <property type="match status" value="1"/>
</dbReference>
<evidence type="ECO:0000256" key="7">
    <source>
        <dbReference type="SAM" id="MobiDB-lite"/>
    </source>
</evidence>
<reference evidence="9 10" key="1">
    <citation type="submission" date="2023-08" db="EMBL/GenBank/DDBJ databases">
        <title>A Necator americanus chromosomal reference genome.</title>
        <authorList>
            <person name="Ilik V."/>
            <person name="Petrzelkova K.J."/>
            <person name="Pardy F."/>
            <person name="Fuh T."/>
            <person name="Niatou-Singa F.S."/>
            <person name="Gouil Q."/>
            <person name="Baker L."/>
            <person name="Ritchie M.E."/>
            <person name="Jex A.R."/>
            <person name="Gazzola D."/>
            <person name="Li H."/>
            <person name="Toshio Fujiwara R."/>
            <person name="Zhan B."/>
            <person name="Aroian R.V."/>
            <person name="Pafco B."/>
            <person name="Schwarz E.M."/>
        </authorList>
    </citation>
    <scope>NUCLEOTIDE SEQUENCE [LARGE SCALE GENOMIC DNA]</scope>
    <source>
        <strain evidence="9 10">Aroian</strain>
        <tissue evidence="9">Whole animal</tissue>
    </source>
</reference>
<proteinExistence type="inferred from homology"/>
<evidence type="ECO:0000256" key="1">
    <source>
        <dbReference type="ARBA" id="ARBA00004141"/>
    </source>
</evidence>
<dbReference type="InterPro" id="IPR006977">
    <property type="entry name" value="Yip1_dom"/>
</dbReference>
<feature type="transmembrane region" description="Helical" evidence="6">
    <location>
        <begin position="302"/>
        <end position="326"/>
    </location>
</feature>
<organism evidence="9 10">
    <name type="scientific">Necator americanus</name>
    <name type="common">Human hookworm</name>
    <dbReference type="NCBI Taxonomy" id="51031"/>
    <lineage>
        <taxon>Eukaryota</taxon>
        <taxon>Metazoa</taxon>
        <taxon>Ecdysozoa</taxon>
        <taxon>Nematoda</taxon>
        <taxon>Chromadorea</taxon>
        <taxon>Rhabditida</taxon>
        <taxon>Rhabditina</taxon>
        <taxon>Rhabditomorpha</taxon>
        <taxon>Strongyloidea</taxon>
        <taxon>Ancylostomatidae</taxon>
        <taxon>Bunostominae</taxon>
        <taxon>Necator</taxon>
    </lineage>
</organism>
<evidence type="ECO:0000313" key="9">
    <source>
        <dbReference type="EMBL" id="KAK6756106.1"/>
    </source>
</evidence>
<protein>
    <recommendedName>
        <fullName evidence="6">Protein YIPF</fullName>
    </recommendedName>
</protein>
<dbReference type="Proteomes" id="UP001303046">
    <property type="component" value="Unassembled WGS sequence"/>
</dbReference>
<feature type="region of interest" description="Disordered" evidence="7">
    <location>
        <begin position="1"/>
        <end position="29"/>
    </location>
</feature>
<comment type="subcellular location">
    <subcellularLocation>
        <location evidence="6">Golgi apparatus membrane</location>
        <topology evidence="6">Multi-pass membrane protein</topology>
    </subcellularLocation>
    <subcellularLocation>
        <location evidence="1">Membrane</location>
        <topology evidence="1">Multi-pass membrane protein</topology>
    </subcellularLocation>
</comment>
<comment type="similarity">
    <text evidence="2 6">Belongs to the YIP1 family.</text>
</comment>
<keyword evidence="5 6" id="KW-0472">Membrane</keyword>
<evidence type="ECO:0000256" key="4">
    <source>
        <dbReference type="ARBA" id="ARBA00022989"/>
    </source>
</evidence>
<comment type="caution">
    <text evidence="6">Lacks conserved residue(s) required for the propagation of feature annotation.</text>
</comment>
<feature type="domain" description="Yip1" evidence="8">
    <location>
        <begin position="235"/>
        <end position="379"/>
    </location>
</feature>
<dbReference type="EMBL" id="JAVFWL010000005">
    <property type="protein sequence ID" value="KAK6756106.1"/>
    <property type="molecule type" value="Genomic_DNA"/>
</dbReference>